<keyword evidence="1" id="KW-1133">Transmembrane helix</keyword>
<evidence type="ECO:0000313" key="2">
    <source>
        <dbReference type="EMBL" id="CAH2005251.1"/>
    </source>
</evidence>
<protein>
    <submittedName>
        <fullName evidence="2">Uncharacterized protein</fullName>
    </submittedName>
</protein>
<name>A0A9P0M168_ACAOB</name>
<organism evidence="2 3">
    <name type="scientific">Acanthoscelides obtectus</name>
    <name type="common">Bean weevil</name>
    <name type="synonym">Bruchus obtectus</name>
    <dbReference type="NCBI Taxonomy" id="200917"/>
    <lineage>
        <taxon>Eukaryota</taxon>
        <taxon>Metazoa</taxon>
        <taxon>Ecdysozoa</taxon>
        <taxon>Arthropoda</taxon>
        <taxon>Hexapoda</taxon>
        <taxon>Insecta</taxon>
        <taxon>Pterygota</taxon>
        <taxon>Neoptera</taxon>
        <taxon>Endopterygota</taxon>
        <taxon>Coleoptera</taxon>
        <taxon>Polyphaga</taxon>
        <taxon>Cucujiformia</taxon>
        <taxon>Chrysomeloidea</taxon>
        <taxon>Chrysomelidae</taxon>
        <taxon>Bruchinae</taxon>
        <taxon>Bruchini</taxon>
        <taxon>Acanthoscelides</taxon>
    </lineage>
</organism>
<proteinExistence type="predicted"/>
<keyword evidence="1" id="KW-0472">Membrane</keyword>
<sequence>MKKCLVFLVNNCIECSLIMQIYGYIYSLYEFEEHFFRQLGITEIIISLLFTRVFTALNNRCESLAII</sequence>
<keyword evidence="1" id="KW-0812">Transmembrane</keyword>
<evidence type="ECO:0000256" key="1">
    <source>
        <dbReference type="SAM" id="Phobius"/>
    </source>
</evidence>
<dbReference type="Proteomes" id="UP001152888">
    <property type="component" value="Unassembled WGS sequence"/>
</dbReference>
<dbReference type="EMBL" id="CAKOFQ010007632">
    <property type="protein sequence ID" value="CAH2005251.1"/>
    <property type="molecule type" value="Genomic_DNA"/>
</dbReference>
<feature type="transmembrane region" description="Helical" evidence="1">
    <location>
        <begin position="7"/>
        <end position="29"/>
    </location>
</feature>
<gene>
    <name evidence="2" type="ORF">ACAOBT_LOCUS28433</name>
</gene>
<reference evidence="2" key="1">
    <citation type="submission" date="2022-03" db="EMBL/GenBank/DDBJ databases">
        <authorList>
            <person name="Sayadi A."/>
        </authorList>
    </citation>
    <scope>NUCLEOTIDE SEQUENCE</scope>
</reference>
<feature type="transmembrane region" description="Helical" evidence="1">
    <location>
        <begin position="35"/>
        <end position="54"/>
    </location>
</feature>
<accession>A0A9P0M168</accession>
<dbReference type="AlphaFoldDB" id="A0A9P0M168"/>
<evidence type="ECO:0000313" key="3">
    <source>
        <dbReference type="Proteomes" id="UP001152888"/>
    </source>
</evidence>
<keyword evidence="3" id="KW-1185">Reference proteome</keyword>
<comment type="caution">
    <text evidence="2">The sequence shown here is derived from an EMBL/GenBank/DDBJ whole genome shotgun (WGS) entry which is preliminary data.</text>
</comment>